<gene>
    <name evidence="1" type="ORF">M9H77_31470</name>
</gene>
<organism evidence="1 2">
    <name type="scientific">Catharanthus roseus</name>
    <name type="common">Madagascar periwinkle</name>
    <name type="synonym">Vinca rosea</name>
    <dbReference type="NCBI Taxonomy" id="4058"/>
    <lineage>
        <taxon>Eukaryota</taxon>
        <taxon>Viridiplantae</taxon>
        <taxon>Streptophyta</taxon>
        <taxon>Embryophyta</taxon>
        <taxon>Tracheophyta</taxon>
        <taxon>Spermatophyta</taxon>
        <taxon>Magnoliopsida</taxon>
        <taxon>eudicotyledons</taxon>
        <taxon>Gunneridae</taxon>
        <taxon>Pentapetalae</taxon>
        <taxon>asterids</taxon>
        <taxon>lamiids</taxon>
        <taxon>Gentianales</taxon>
        <taxon>Apocynaceae</taxon>
        <taxon>Rauvolfioideae</taxon>
        <taxon>Vinceae</taxon>
        <taxon>Catharanthinae</taxon>
        <taxon>Catharanthus</taxon>
    </lineage>
</organism>
<sequence length="216" mass="24680">MICNNLSESFNSCIFNARDQPITAMLETIMIRELLDKNVVKSRQWKPTWNGIDEYQVAGPKNMQFVVELGLRQDVNPNDYVNVCYSTKTFLKLYVNILESINRESLWPDGESMDLDPSKTFNKPGRPKKARKKQIGENEEGRTRLRRRIVTDCTRCKKSGHYKKGCKVMHDTQPTQEPAPATENQSTQQPAQAKKRRKSSLEKKEGVRGAGAGKKC</sequence>
<dbReference type="EMBL" id="CM044707">
    <property type="protein sequence ID" value="KAI5654283.1"/>
    <property type="molecule type" value="Genomic_DNA"/>
</dbReference>
<keyword evidence="2" id="KW-1185">Reference proteome</keyword>
<reference evidence="2" key="1">
    <citation type="journal article" date="2023" name="Nat. Plants">
        <title>Single-cell RNA sequencing provides a high-resolution roadmap for understanding the multicellular compartmentation of specialized metabolism.</title>
        <authorList>
            <person name="Sun S."/>
            <person name="Shen X."/>
            <person name="Li Y."/>
            <person name="Li Y."/>
            <person name="Wang S."/>
            <person name="Li R."/>
            <person name="Zhang H."/>
            <person name="Shen G."/>
            <person name="Guo B."/>
            <person name="Wei J."/>
            <person name="Xu J."/>
            <person name="St-Pierre B."/>
            <person name="Chen S."/>
            <person name="Sun C."/>
        </authorList>
    </citation>
    <scope>NUCLEOTIDE SEQUENCE [LARGE SCALE GENOMIC DNA]</scope>
</reference>
<evidence type="ECO:0000313" key="1">
    <source>
        <dbReference type="EMBL" id="KAI5654283.1"/>
    </source>
</evidence>
<proteinExistence type="predicted"/>
<comment type="caution">
    <text evidence="1">The sequence shown here is derived from an EMBL/GenBank/DDBJ whole genome shotgun (WGS) entry which is preliminary data.</text>
</comment>
<accession>A0ACC0A077</accession>
<evidence type="ECO:0000313" key="2">
    <source>
        <dbReference type="Proteomes" id="UP001060085"/>
    </source>
</evidence>
<protein>
    <submittedName>
        <fullName evidence="1">Uncharacterized protein</fullName>
    </submittedName>
</protein>
<name>A0ACC0A077_CATRO</name>
<dbReference type="Proteomes" id="UP001060085">
    <property type="component" value="Linkage Group LG07"/>
</dbReference>